<evidence type="ECO:0000313" key="7">
    <source>
        <dbReference type="Proteomes" id="UP000292027"/>
    </source>
</evidence>
<dbReference type="GO" id="GO:0003677">
    <property type="term" value="F:DNA binding"/>
    <property type="evidence" value="ECO:0007669"/>
    <property type="project" value="UniProtKB-KW"/>
</dbReference>
<evidence type="ECO:0000256" key="2">
    <source>
        <dbReference type="ARBA" id="ARBA00023125"/>
    </source>
</evidence>
<dbReference type="AlphaFoldDB" id="A0A4Q7WQS8"/>
<evidence type="ECO:0000313" key="6">
    <source>
        <dbReference type="EMBL" id="RZU12617.1"/>
    </source>
</evidence>
<dbReference type="InterPro" id="IPR005471">
    <property type="entry name" value="Tscrpt_reg_IclR_N"/>
</dbReference>
<keyword evidence="2" id="KW-0238">DNA-binding</keyword>
<feature type="domain" description="IclR-ED" evidence="5">
    <location>
        <begin position="66"/>
        <end position="249"/>
    </location>
</feature>
<dbReference type="Proteomes" id="UP000292027">
    <property type="component" value="Unassembled WGS sequence"/>
</dbReference>
<dbReference type="SUPFAM" id="SSF46785">
    <property type="entry name" value="Winged helix' DNA-binding domain"/>
    <property type="match status" value="1"/>
</dbReference>
<proteinExistence type="predicted"/>
<evidence type="ECO:0000259" key="5">
    <source>
        <dbReference type="PROSITE" id="PS51078"/>
    </source>
</evidence>
<dbReference type="PANTHER" id="PTHR30136">
    <property type="entry name" value="HELIX-TURN-HELIX TRANSCRIPTIONAL REGULATOR, ICLR FAMILY"/>
    <property type="match status" value="1"/>
</dbReference>
<keyword evidence="1" id="KW-0805">Transcription regulation</keyword>
<accession>A0A4Q7WQS8</accession>
<feature type="domain" description="HTH iclR-type" evidence="4">
    <location>
        <begin position="7"/>
        <end position="65"/>
    </location>
</feature>
<dbReference type="Pfam" id="PF01614">
    <property type="entry name" value="IclR_C"/>
    <property type="match status" value="1"/>
</dbReference>
<dbReference type="Gene3D" id="1.10.10.10">
    <property type="entry name" value="Winged helix-like DNA-binding domain superfamily/Winged helix DNA-binding domain"/>
    <property type="match status" value="1"/>
</dbReference>
<dbReference type="PROSITE" id="PS51078">
    <property type="entry name" value="ICLR_ED"/>
    <property type="match status" value="1"/>
</dbReference>
<keyword evidence="3" id="KW-0804">Transcription</keyword>
<evidence type="ECO:0000256" key="3">
    <source>
        <dbReference type="ARBA" id="ARBA00023163"/>
    </source>
</evidence>
<dbReference type="SMART" id="SM00346">
    <property type="entry name" value="HTH_ICLR"/>
    <property type="match status" value="1"/>
</dbReference>
<sequence>MSDMSSPSAIDKTLMVLDAVLEHSRFTDVVNATGLAKSTVHRIMASLVEHEFVTQADDGSYHPGPKALRLAGHALTNVDLATVARPVLADLVAQTRCTVHVGLLNGDEAIYVARLDGPKPYRMPSRVGKAIWLHCTGIGKALLAEKDEEALDVHITRTGLPARTPLTHTTAAALKTDLAQVRARGYALDDEENEPGIRCVAAVIHDHTGAAVAAVSISTLSLEQSIAQVALMAPAAIEAARKISAALGYREPTN</sequence>
<evidence type="ECO:0000256" key="1">
    <source>
        <dbReference type="ARBA" id="ARBA00023015"/>
    </source>
</evidence>
<dbReference type="PANTHER" id="PTHR30136:SF24">
    <property type="entry name" value="HTH-TYPE TRANSCRIPTIONAL REPRESSOR ALLR"/>
    <property type="match status" value="1"/>
</dbReference>
<keyword evidence="7" id="KW-1185">Reference proteome</keyword>
<protein>
    <submittedName>
        <fullName evidence="6">IclR family transcriptional regulator</fullName>
    </submittedName>
</protein>
<comment type="caution">
    <text evidence="6">The sequence shown here is derived from an EMBL/GenBank/DDBJ whole genome shotgun (WGS) entry which is preliminary data.</text>
</comment>
<dbReference type="InterPro" id="IPR050707">
    <property type="entry name" value="HTH_MetabolicPath_Reg"/>
</dbReference>
<dbReference type="InterPro" id="IPR029016">
    <property type="entry name" value="GAF-like_dom_sf"/>
</dbReference>
<dbReference type="GO" id="GO:0003700">
    <property type="term" value="F:DNA-binding transcription factor activity"/>
    <property type="evidence" value="ECO:0007669"/>
    <property type="project" value="TreeGrafter"/>
</dbReference>
<dbReference type="InterPro" id="IPR036390">
    <property type="entry name" value="WH_DNA-bd_sf"/>
</dbReference>
<dbReference type="GO" id="GO:0045892">
    <property type="term" value="P:negative regulation of DNA-templated transcription"/>
    <property type="evidence" value="ECO:0007669"/>
    <property type="project" value="TreeGrafter"/>
</dbReference>
<dbReference type="Gene3D" id="3.30.450.40">
    <property type="match status" value="1"/>
</dbReference>
<dbReference type="EMBL" id="SHKR01000014">
    <property type="protein sequence ID" value="RZU12617.1"/>
    <property type="molecule type" value="Genomic_DNA"/>
</dbReference>
<reference evidence="6 7" key="1">
    <citation type="journal article" date="2015" name="Stand. Genomic Sci.">
        <title>Genomic Encyclopedia of Bacterial and Archaeal Type Strains, Phase III: the genomes of soil and plant-associated and newly described type strains.</title>
        <authorList>
            <person name="Whitman W.B."/>
            <person name="Woyke T."/>
            <person name="Klenk H.P."/>
            <person name="Zhou Y."/>
            <person name="Lilburn T.G."/>
            <person name="Beck B.J."/>
            <person name="De Vos P."/>
            <person name="Vandamme P."/>
            <person name="Eisen J.A."/>
            <person name="Garrity G."/>
            <person name="Hugenholtz P."/>
            <person name="Kyrpides N.C."/>
        </authorList>
    </citation>
    <scope>NUCLEOTIDE SEQUENCE [LARGE SCALE GENOMIC DNA]</scope>
    <source>
        <strain evidence="6 7">VKM Ac-2540</strain>
    </source>
</reference>
<dbReference type="SUPFAM" id="SSF55781">
    <property type="entry name" value="GAF domain-like"/>
    <property type="match status" value="1"/>
</dbReference>
<evidence type="ECO:0000259" key="4">
    <source>
        <dbReference type="PROSITE" id="PS51077"/>
    </source>
</evidence>
<organism evidence="6 7">
    <name type="scientific">Kribbella rubisoli</name>
    <dbReference type="NCBI Taxonomy" id="3075929"/>
    <lineage>
        <taxon>Bacteria</taxon>
        <taxon>Bacillati</taxon>
        <taxon>Actinomycetota</taxon>
        <taxon>Actinomycetes</taxon>
        <taxon>Propionibacteriales</taxon>
        <taxon>Kribbellaceae</taxon>
        <taxon>Kribbella</taxon>
    </lineage>
</organism>
<dbReference type="Pfam" id="PF09339">
    <property type="entry name" value="HTH_IclR"/>
    <property type="match status" value="1"/>
</dbReference>
<dbReference type="PROSITE" id="PS51077">
    <property type="entry name" value="HTH_ICLR"/>
    <property type="match status" value="1"/>
</dbReference>
<dbReference type="InterPro" id="IPR014757">
    <property type="entry name" value="Tscrpt_reg_IclR_C"/>
</dbReference>
<name>A0A4Q7WQS8_9ACTN</name>
<gene>
    <name evidence="6" type="ORF">EV645_5890</name>
</gene>
<dbReference type="InterPro" id="IPR036388">
    <property type="entry name" value="WH-like_DNA-bd_sf"/>
</dbReference>